<dbReference type="Gene3D" id="1.10.760.10">
    <property type="entry name" value="Cytochrome c-like domain"/>
    <property type="match status" value="1"/>
</dbReference>
<dbReference type="GO" id="GO:0009055">
    <property type="term" value="F:electron transfer activity"/>
    <property type="evidence" value="ECO:0007669"/>
    <property type="project" value="InterPro"/>
</dbReference>
<dbReference type="OrthoDB" id="9811281at2"/>
<dbReference type="STRING" id="68895.RR42_s0272"/>
<evidence type="ECO:0000313" key="2">
    <source>
        <dbReference type="EMBL" id="AJG21868.1"/>
    </source>
</evidence>
<dbReference type="AlphaFoldDB" id="A0A0C4YG04"/>
<dbReference type="GO" id="GO:0020037">
    <property type="term" value="F:heme binding"/>
    <property type="evidence" value="ECO:0007669"/>
    <property type="project" value="InterPro"/>
</dbReference>
<dbReference type="Proteomes" id="UP000031843">
    <property type="component" value="Chromosome secondary"/>
</dbReference>
<feature type="chain" id="PRO_5002173847" evidence="1">
    <location>
        <begin position="32"/>
        <end position="161"/>
    </location>
</feature>
<dbReference type="RefSeq" id="WP_043353049.1">
    <property type="nucleotide sequence ID" value="NZ_CP010537.1"/>
</dbReference>
<organism evidence="2 3">
    <name type="scientific">Cupriavidus basilensis</name>
    <dbReference type="NCBI Taxonomy" id="68895"/>
    <lineage>
        <taxon>Bacteria</taxon>
        <taxon>Pseudomonadati</taxon>
        <taxon>Pseudomonadota</taxon>
        <taxon>Betaproteobacteria</taxon>
        <taxon>Burkholderiales</taxon>
        <taxon>Burkholderiaceae</taxon>
        <taxon>Cupriavidus</taxon>
    </lineage>
</organism>
<dbReference type="SUPFAM" id="SSF46626">
    <property type="entry name" value="Cytochrome c"/>
    <property type="match status" value="1"/>
</dbReference>
<keyword evidence="1" id="KW-0732">Signal</keyword>
<gene>
    <name evidence="2" type="ORF">RR42_s0272</name>
</gene>
<accession>A0A0C4YG04</accession>
<dbReference type="KEGG" id="cbw:RR42_s0272"/>
<feature type="signal peptide" evidence="1">
    <location>
        <begin position="1"/>
        <end position="31"/>
    </location>
</feature>
<dbReference type="InterPro" id="IPR036909">
    <property type="entry name" value="Cyt_c-like_dom_sf"/>
</dbReference>
<reference evidence="2 3" key="1">
    <citation type="journal article" date="2015" name="Genome Announc.">
        <title>Complete Genome Sequence of Cupriavidus basilensis 4G11, Isolated from the Oak Ridge Field Research Center Site.</title>
        <authorList>
            <person name="Ray J."/>
            <person name="Waters R.J."/>
            <person name="Skerker J.M."/>
            <person name="Kuehl J.V."/>
            <person name="Price M.N."/>
            <person name="Huang J."/>
            <person name="Chakraborty R."/>
            <person name="Arkin A.P."/>
            <person name="Deutschbauer A."/>
        </authorList>
    </citation>
    <scope>NUCLEOTIDE SEQUENCE [LARGE SCALE GENOMIC DNA]</scope>
    <source>
        <strain evidence="2">4G11</strain>
    </source>
</reference>
<evidence type="ECO:0000313" key="3">
    <source>
        <dbReference type="Proteomes" id="UP000031843"/>
    </source>
</evidence>
<dbReference type="EMBL" id="CP010537">
    <property type="protein sequence ID" value="AJG21868.1"/>
    <property type="molecule type" value="Genomic_DNA"/>
</dbReference>
<proteinExistence type="predicted"/>
<sequence length="161" mass="16916">MASRSARTLRAAARRGLCLLALATLATTASAQNELRQARDNYLLHCSGCHQPDARGKPSAGIPDMRETVPLLLATPAGRAFLIQVPGTSASALSDAQIAGLMNWLMPALTGRDDVQAFSTEEVGRYRRQPLDDVSAHRAAILGGGATPAQDKTARASPGPM</sequence>
<evidence type="ECO:0000256" key="1">
    <source>
        <dbReference type="SAM" id="SignalP"/>
    </source>
</evidence>
<name>A0A0C4YG04_9BURK</name>
<protein>
    <submittedName>
        <fullName evidence="2">Cytochrome c in methylamine utilization cluster</fullName>
    </submittedName>
</protein>
<keyword evidence="3" id="KW-1185">Reference proteome</keyword>